<keyword evidence="5" id="KW-1185">Reference proteome</keyword>
<dbReference type="Pfam" id="PF07944">
    <property type="entry name" value="Beta-AFase-like_GH127_cat"/>
    <property type="match status" value="1"/>
</dbReference>
<dbReference type="Pfam" id="PF20737">
    <property type="entry name" value="Glyco_hydro127C"/>
    <property type="match status" value="1"/>
</dbReference>
<proteinExistence type="predicted"/>
<dbReference type="InterPro" id="IPR008928">
    <property type="entry name" value="6-hairpin_glycosidase_sf"/>
</dbReference>
<dbReference type="GO" id="GO:0005975">
    <property type="term" value="P:carbohydrate metabolic process"/>
    <property type="evidence" value="ECO:0007669"/>
    <property type="project" value="InterPro"/>
</dbReference>
<protein>
    <recommendedName>
        <fullName evidence="6">Glycosyl hydrolase</fullName>
    </recommendedName>
</protein>
<dbReference type="STRING" id="1691903.A9B99_07040"/>
<dbReference type="PANTHER" id="PTHR43465:SF2">
    <property type="entry name" value="DUF1680 DOMAIN PROTEIN (AFU_ORTHOLOGUE AFUA_1G08910)"/>
    <property type="match status" value="1"/>
</dbReference>
<feature type="domain" description="Non-reducing end beta-L-arabinofuranosidase-like GH127 catalytic" evidence="1">
    <location>
        <begin position="24"/>
        <end position="439"/>
    </location>
</feature>
<evidence type="ECO:0000259" key="2">
    <source>
        <dbReference type="Pfam" id="PF20736"/>
    </source>
</evidence>
<reference evidence="5" key="1">
    <citation type="submission" date="2016-05" db="EMBL/GenBank/DDBJ databases">
        <authorList>
            <person name="Behera P."/>
            <person name="Vaishampayan P."/>
            <person name="Singh N."/>
            <person name="Raina V."/>
            <person name="Suar M."/>
            <person name="Pattnaik A."/>
            <person name="Rastogi G."/>
        </authorList>
    </citation>
    <scope>NUCLEOTIDE SEQUENCE [LARGE SCALE GENOMIC DNA]</scope>
    <source>
        <strain evidence="5">MP23</strain>
    </source>
</reference>
<dbReference type="InterPro" id="IPR049049">
    <property type="entry name" value="Beta-AFase-like_GH127_C"/>
</dbReference>
<organism evidence="4 5">
    <name type="scientific">Mangrovibacter phragmitis</name>
    <dbReference type="NCBI Taxonomy" id="1691903"/>
    <lineage>
        <taxon>Bacteria</taxon>
        <taxon>Pseudomonadati</taxon>
        <taxon>Pseudomonadota</taxon>
        <taxon>Gammaproteobacteria</taxon>
        <taxon>Enterobacterales</taxon>
        <taxon>Enterobacteriaceae</taxon>
        <taxon>Mangrovibacter</taxon>
    </lineage>
</organism>
<evidence type="ECO:0000313" key="4">
    <source>
        <dbReference type="EMBL" id="OAT77063.1"/>
    </source>
</evidence>
<feature type="domain" description="Non-reducing end beta-L-arabinofuranosidase-like GH127 middle" evidence="2">
    <location>
        <begin position="450"/>
        <end position="544"/>
    </location>
</feature>
<sequence>MYTHPEEVVMTQHVVFDVDLHRLKITDTFLGQYQRLVRDVVIPYQWDALNDRIADTEPSHAIENFRIAAGQQAGEFYGMVFQDSDVAKWLEAVAWSLCQKPDAELEHIADGVIELVAAAQCEDGYLNTWFTVKAPEQRWSNLAECHELYCAGHMIEAGVAFFQATGKRRLLDVVCRLADHIDHVFGPGEHQLQGYPGHPEIELALMRLFDVTQEPRYRELTHFFVTQRGQSPHYYDEEYEKRGKTSYWNTYGPAWMVKDKAYSQAHLPLVEQNQATGHAVRFVYLMTGVAHLARLSEDETLRQSCLRLWQDMAQRQMYITGGIGSQSSGEAFSSDYDLPNDTVYAESCASIGLMMFARRMVEMEADSQYGDVMERALYNTVLGGMALDGKHFFYVNPLEVQPKAVPFNHVYDHIKPVRQRWFGCACCPPNIARLLTSLGHYIYTPRSDALYVNLYVGNEAELVAGAVGLRLRLSGNYPWDEQVTLSVLSPEPVTHTLALRLPDWCPSPSVTLNGQPVQGDVVRGYLHLQRTWREGDTLCLTLPMPVRRVYGNPLVRHQAGKVALQRGPVVYCLEEADNGAQLHNLWLPENAVPRLLNGTASLAHKVLLQAEGLRYQANQPEKQALWRYDAHPATPVPHTLTFIPWFAWANRGEGEMRVWVNEAPGPA</sequence>
<dbReference type="AlphaFoldDB" id="A0A1B7L416"/>
<evidence type="ECO:0000259" key="3">
    <source>
        <dbReference type="Pfam" id="PF20737"/>
    </source>
</evidence>
<dbReference type="Proteomes" id="UP000078225">
    <property type="component" value="Unassembled WGS sequence"/>
</dbReference>
<dbReference type="InterPro" id="IPR049046">
    <property type="entry name" value="Beta-AFase-like_GH127_middle"/>
</dbReference>
<evidence type="ECO:0000259" key="1">
    <source>
        <dbReference type="Pfam" id="PF07944"/>
    </source>
</evidence>
<evidence type="ECO:0000313" key="5">
    <source>
        <dbReference type="Proteomes" id="UP000078225"/>
    </source>
</evidence>
<feature type="domain" description="Non-reducing end beta-L-arabinofuranosidase-like GH127 C-terminal" evidence="3">
    <location>
        <begin position="546"/>
        <end position="661"/>
    </location>
</feature>
<dbReference type="Pfam" id="PF20736">
    <property type="entry name" value="Glyco_hydro127M"/>
    <property type="match status" value="1"/>
</dbReference>
<dbReference type="InterPro" id="IPR049174">
    <property type="entry name" value="Beta-AFase-like"/>
</dbReference>
<evidence type="ECO:0008006" key="6">
    <source>
        <dbReference type="Google" id="ProtNLM"/>
    </source>
</evidence>
<comment type="caution">
    <text evidence="4">The sequence shown here is derived from an EMBL/GenBank/DDBJ whole genome shotgun (WGS) entry which is preliminary data.</text>
</comment>
<dbReference type="PANTHER" id="PTHR43465">
    <property type="entry name" value="DUF1680 DOMAIN PROTEIN (AFU_ORTHOLOGUE AFUA_1G08910)"/>
    <property type="match status" value="1"/>
</dbReference>
<dbReference type="EMBL" id="LYRP01000012">
    <property type="protein sequence ID" value="OAT77063.1"/>
    <property type="molecule type" value="Genomic_DNA"/>
</dbReference>
<gene>
    <name evidence="4" type="ORF">A9B99_07040</name>
</gene>
<name>A0A1B7L416_9ENTR</name>
<dbReference type="InterPro" id="IPR012878">
    <property type="entry name" value="Beta-AFase-like_GH127_cat"/>
</dbReference>
<accession>A0A1B7L416</accession>
<dbReference type="SUPFAM" id="SSF48208">
    <property type="entry name" value="Six-hairpin glycosidases"/>
    <property type="match status" value="1"/>
</dbReference>